<gene>
    <name evidence="11" type="ORF">GCM10007907_04640</name>
</gene>
<evidence type="ECO:0000256" key="6">
    <source>
        <dbReference type="RuleBase" id="RU362125"/>
    </source>
</evidence>
<dbReference type="SUPFAM" id="SSF56645">
    <property type="entry name" value="Acyl-CoA dehydrogenase NM domain-like"/>
    <property type="match status" value="1"/>
</dbReference>
<dbReference type="InterPro" id="IPR025878">
    <property type="entry name" value="Acyl-CoA_dh-like_C_dom"/>
</dbReference>
<keyword evidence="5 6" id="KW-0560">Oxidoreductase</keyword>
<feature type="domain" description="Acyl-CoA dehydrogenase/oxidase C-terminal" evidence="7">
    <location>
        <begin position="281"/>
        <end position="450"/>
    </location>
</feature>
<evidence type="ECO:0000313" key="12">
    <source>
        <dbReference type="Proteomes" id="UP001156706"/>
    </source>
</evidence>
<dbReference type="Proteomes" id="UP001156706">
    <property type="component" value="Unassembled WGS sequence"/>
</dbReference>
<protein>
    <submittedName>
        <fullName evidence="11">Acyl-CoA dehydrogenase oxidoreductase</fullName>
    </submittedName>
</protein>
<dbReference type="SUPFAM" id="SSF47203">
    <property type="entry name" value="Acyl-CoA dehydrogenase C-terminal domain-like"/>
    <property type="match status" value="1"/>
</dbReference>
<dbReference type="InterPro" id="IPR009100">
    <property type="entry name" value="AcylCoA_DH/oxidase_NM_dom_sf"/>
</dbReference>
<dbReference type="PANTHER" id="PTHR42803">
    <property type="entry name" value="ACYL-COA DEHYDROGENASE"/>
    <property type="match status" value="1"/>
</dbReference>
<dbReference type="Pfam" id="PF02771">
    <property type="entry name" value="Acyl-CoA_dh_N"/>
    <property type="match status" value="1"/>
</dbReference>
<dbReference type="InterPro" id="IPR037069">
    <property type="entry name" value="AcylCoA_DH/ox_N_sf"/>
</dbReference>
<evidence type="ECO:0000259" key="10">
    <source>
        <dbReference type="Pfam" id="PF12806"/>
    </source>
</evidence>
<dbReference type="InterPro" id="IPR036250">
    <property type="entry name" value="AcylCo_DH-like_C"/>
</dbReference>
<evidence type="ECO:0000259" key="8">
    <source>
        <dbReference type="Pfam" id="PF02770"/>
    </source>
</evidence>
<accession>A0ABQ5YCQ6</accession>
<evidence type="ECO:0000256" key="2">
    <source>
        <dbReference type="ARBA" id="ARBA00009347"/>
    </source>
</evidence>
<organism evidence="11 12">
    <name type="scientific">Chitinimonas prasina</name>
    <dbReference type="NCBI Taxonomy" id="1434937"/>
    <lineage>
        <taxon>Bacteria</taxon>
        <taxon>Pseudomonadati</taxon>
        <taxon>Pseudomonadota</taxon>
        <taxon>Betaproteobacteria</taxon>
        <taxon>Neisseriales</taxon>
        <taxon>Chitinibacteraceae</taxon>
        <taxon>Chitinimonas</taxon>
    </lineage>
</organism>
<keyword evidence="12" id="KW-1185">Reference proteome</keyword>
<evidence type="ECO:0000256" key="5">
    <source>
        <dbReference type="ARBA" id="ARBA00023002"/>
    </source>
</evidence>
<dbReference type="Pfam" id="PF00441">
    <property type="entry name" value="Acyl-CoA_dh_1"/>
    <property type="match status" value="1"/>
</dbReference>
<sequence>MATYRAPLRDMQFVLHELLNVESTLTALPGYQDANRDLIDSVLEEAAKFAQEVLFPLNRSGDEEGCTLVDGEVTTPKGFKAAYDQFREGGWTGLDCDPTYGGQGLPKTLGFPISEMNVSANMAWSMYPGLSHGAYAAIHAHGSDEQKATYLPPLVDGSWTGTMCLTEPHCGTDLGLIKSRAEPLGDGSYRISGTKIFISSGEHDLADNIVHLVLARLPDAPRDIKGISLFIVPKFLPANGGVGERNPVSCGSLEHKMGIKANATCVMNFDGAVGYLIGEPNRGMSYMFTMMNAARLGVGMQGLGLNEVSYQSALAYAKDRLQMRALTGPVAPEKPADPIIVHPDVRRMLLTMKAYAEAGRAFSSWLAVLLDVEDRAEDTEQRQDAADLLALLIPVAKAFMTDNGFETTNHGVQIFGGHGFIREWGMEQFVRDARISLLYEGTNGIQAMDLIGRKVLMDQGAKLRKFTKLVHRFCQEQEGRAEMAEFVAPLAALNKQLGEVTMKIGMAAMQNKDEAGAAASDYLRLLGHLVYGWFWARMVAVSLPKADEPFYAAKISTARFYYAKLMPETHALTAKLATGAQPLMSLDQDHFAF</sequence>
<keyword evidence="3 6" id="KW-0285">Flavoprotein</keyword>
<dbReference type="InterPro" id="IPR046373">
    <property type="entry name" value="Acyl-CoA_Oxase/DH_mid-dom_sf"/>
</dbReference>
<dbReference type="InterPro" id="IPR052166">
    <property type="entry name" value="Diverse_Acyl-CoA_DH"/>
</dbReference>
<dbReference type="PANTHER" id="PTHR42803:SF1">
    <property type="entry name" value="BROAD-SPECIFICITY LINEAR ACYL-COA DEHYDROGENASE FADE5"/>
    <property type="match status" value="1"/>
</dbReference>
<evidence type="ECO:0000259" key="7">
    <source>
        <dbReference type="Pfam" id="PF00441"/>
    </source>
</evidence>
<proteinExistence type="inferred from homology"/>
<dbReference type="Gene3D" id="1.10.540.10">
    <property type="entry name" value="Acyl-CoA dehydrogenase/oxidase, N-terminal domain"/>
    <property type="match status" value="1"/>
</dbReference>
<comment type="similarity">
    <text evidence="2 6">Belongs to the acyl-CoA dehydrogenase family.</text>
</comment>
<feature type="domain" description="Acyl-CoA dehydrogenase/oxidase N-terminal" evidence="9">
    <location>
        <begin position="42"/>
        <end position="157"/>
    </location>
</feature>
<dbReference type="InterPro" id="IPR013786">
    <property type="entry name" value="AcylCoA_DH/ox_N"/>
</dbReference>
<reference evidence="12" key="1">
    <citation type="journal article" date="2019" name="Int. J. Syst. Evol. Microbiol.">
        <title>The Global Catalogue of Microorganisms (GCM) 10K type strain sequencing project: providing services to taxonomists for standard genome sequencing and annotation.</title>
        <authorList>
            <consortium name="The Broad Institute Genomics Platform"/>
            <consortium name="The Broad Institute Genome Sequencing Center for Infectious Disease"/>
            <person name="Wu L."/>
            <person name="Ma J."/>
        </authorList>
    </citation>
    <scope>NUCLEOTIDE SEQUENCE [LARGE SCALE GENOMIC DNA]</scope>
    <source>
        <strain evidence="12">NBRC 110044</strain>
    </source>
</reference>
<dbReference type="Gene3D" id="2.40.110.10">
    <property type="entry name" value="Butyryl-CoA Dehydrogenase, subunit A, domain 2"/>
    <property type="match status" value="1"/>
</dbReference>
<evidence type="ECO:0000313" key="11">
    <source>
        <dbReference type="EMBL" id="GLR11674.1"/>
    </source>
</evidence>
<evidence type="ECO:0000256" key="3">
    <source>
        <dbReference type="ARBA" id="ARBA00022630"/>
    </source>
</evidence>
<keyword evidence="4 6" id="KW-0274">FAD</keyword>
<dbReference type="RefSeq" id="WP_284194818.1">
    <property type="nucleotide sequence ID" value="NZ_BSOG01000001.1"/>
</dbReference>
<dbReference type="Pfam" id="PF12806">
    <property type="entry name" value="Acyl-CoA_dh_C"/>
    <property type="match status" value="1"/>
</dbReference>
<dbReference type="InterPro" id="IPR006091">
    <property type="entry name" value="Acyl-CoA_Oxase/DH_mid-dom"/>
</dbReference>
<comment type="cofactor">
    <cofactor evidence="1 6">
        <name>FAD</name>
        <dbReference type="ChEBI" id="CHEBI:57692"/>
    </cofactor>
</comment>
<name>A0ABQ5YCQ6_9NEIS</name>
<dbReference type="InterPro" id="IPR009075">
    <property type="entry name" value="AcylCo_DH/oxidase_C"/>
</dbReference>
<dbReference type="Gene3D" id="1.20.140.10">
    <property type="entry name" value="Butyryl-CoA Dehydrogenase, subunit A, domain 3"/>
    <property type="match status" value="1"/>
</dbReference>
<comment type="caution">
    <text evidence="11">The sequence shown here is derived from an EMBL/GenBank/DDBJ whole genome shotgun (WGS) entry which is preliminary data.</text>
</comment>
<evidence type="ECO:0000259" key="9">
    <source>
        <dbReference type="Pfam" id="PF02771"/>
    </source>
</evidence>
<evidence type="ECO:0000256" key="4">
    <source>
        <dbReference type="ARBA" id="ARBA00022827"/>
    </source>
</evidence>
<evidence type="ECO:0000256" key="1">
    <source>
        <dbReference type="ARBA" id="ARBA00001974"/>
    </source>
</evidence>
<dbReference type="EMBL" id="BSOG01000001">
    <property type="protein sequence ID" value="GLR11674.1"/>
    <property type="molecule type" value="Genomic_DNA"/>
</dbReference>
<dbReference type="Pfam" id="PF02770">
    <property type="entry name" value="Acyl-CoA_dh_M"/>
    <property type="match status" value="1"/>
</dbReference>
<feature type="domain" description="Acyl-CoA oxidase/dehydrogenase middle" evidence="8">
    <location>
        <begin position="163"/>
        <end position="270"/>
    </location>
</feature>
<feature type="domain" description="Acetyl-CoA dehydrogenase-like C-terminal" evidence="10">
    <location>
        <begin position="466"/>
        <end position="587"/>
    </location>
</feature>